<dbReference type="GO" id="GO:0005856">
    <property type="term" value="C:cytoskeleton"/>
    <property type="evidence" value="ECO:0000318"/>
    <property type="project" value="GO_Central"/>
</dbReference>
<keyword evidence="3 12" id="KW-0723">Serine/threonine-protein kinase</keyword>
<evidence type="ECO:0000259" key="13">
    <source>
        <dbReference type="PROSITE" id="PS50011"/>
    </source>
</evidence>
<gene>
    <name evidence="14" type="ORF">MONBRDRAFT_32541</name>
</gene>
<dbReference type="InterPro" id="IPR008271">
    <property type="entry name" value="Ser/Thr_kinase_AS"/>
</dbReference>
<dbReference type="InterPro" id="IPR050494">
    <property type="entry name" value="Ser_Thr_dual-spec_kinase"/>
</dbReference>
<evidence type="ECO:0000313" key="15">
    <source>
        <dbReference type="Proteomes" id="UP000001357"/>
    </source>
</evidence>
<evidence type="ECO:0000256" key="2">
    <source>
        <dbReference type="ARBA" id="ARBA00013203"/>
    </source>
</evidence>
<evidence type="ECO:0000256" key="11">
    <source>
        <dbReference type="PROSITE-ProRule" id="PRU10141"/>
    </source>
</evidence>
<dbReference type="GO" id="GO:0005524">
    <property type="term" value="F:ATP binding"/>
    <property type="evidence" value="ECO:0007669"/>
    <property type="project" value="UniProtKB-UniRule"/>
</dbReference>
<dbReference type="STRING" id="81824.A9V069"/>
<protein>
    <recommendedName>
        <fullName evidence="2">dual-specificity kinase</fullName>
        <ecNumber evidence="2">2.7.12.1</ecNumber>
    </recommendedName>
</protein>
<keyword evidence="7 11" id="KW-0067">ATP-binding</keyword>
<dbReference type="InterPro" id="IPR017441">
    <property type="entry name" value="Protein_kinase_ATP_BS"/>
</dbReference>
<accession>A9V069</accession>
<evidence type="ECO:0000256" key="10">
    <source>
        <dbReference type="ARBA" id="ARBA00051680"/>
    </source>
</evidence>
<dbReference type="GeneID" id="5891277"/>
<evidence type="ECO:0000256" key="12">
    <source>
        <dbReference type="RuleBase" id="RU000304"/>
    </source>
</evidence>
<keyword evidence="6" id="KW-0418">Kinase</keyword>
<dbReference type="Gene3D" id="1.10.510.10">
    <property type="entry name" value="Transferase(Phosphotransferase) domain 1"/>
    <property type="match status" value="1"/>
</dbReference>
<dbReference type="CDD" id="cd14210">
    <property type="entry name" value="PKc_DYRK"/>
    <property type="match status" value="1"/>
</dbReference>
<dbReference type="Proteomes" id="UP000001357">
    <property type="component" value="Unassembled WGS sequence"/>
</dbReference>
<dbReference type="InterPro" id="IPR011009">
    <property type="entry name" value="Kinase-like_dom_sf"/>
</dbReference>
<name>A9V069_MONBE</name>
<evidence type="ECO:0000256" key="5">
    <source>
        <dbReference type="ARBA" id="ARBA00022741"/>
    </source>
</evidence>
<dbReference type="SUPFAM" id="SSF56112">
    <property type="entry name" value="Protein kinase-like (PK-like)"/>
    <property type="match status" value="1"/>
</dbReference>
<evidence type="ECO:0000256" key="7">
    <source>
        <dbReference type="ARBA" id="ARBA00022840"/>
    </source>
</evidence>
<dbReference type="EMBL" id="CH991552">
    <property type="protein sequence ID" value="EDQ89105.1"/>
    <property type="molecule type" value="Genomic_DNA"/>
</dbReference>
<dbReference type="PROSITE" id="PS50011">
    <property type="entry name" value="PROTEIN_KINASE_DOM"/>
    <property type="match status" value="1"/>
</dbReference>
<dbReference type="GO" id="GO:0005634">
    <property type="term" value="C:nucleus"/>
    <property type="evidence" value="ECO:0000318"/>
    <property type="project" value="GO_Central"/>
</dbReference>
<dbReference type="eggNOG" id="KOG0667">
    <property type="taxonomic scope" value="Eukaryota"/>
</dbReference>
<proteinExistence type="inferred from homology"/>
<dbReference type="GO" id="GO:0004674">
    <property type="term" value="F:protein serine/threonine kinase activity"/>
    <property type="evidence" value="ECO:0000318"/>
    <property type="project" value="GO_Central"/>
</dbReference>
<organism evidence="14 15">
    <name type="scientific">Monosiga brevicollis</name>
    <name type="common">Choanoflagellate</name>
    <dbReference type="NCBI Taxonomy" id="81824"/>
    <lineage>
        <taxon>Eukaryota</taxon>
        <taxon>Choanoflagellata</taxon>
        <taxon>Craspedida</taxon>
        <taxon>Salpingoecidae</taxon>
        <taxon>Monosiga</taxon>
    </lineage>
</organism>
<evidence type="ECO:0000256" key="6">
    <source>
        <dbReference type="ARBA" id="ARBA00022777"/>
    </source>
</evidence>
<reference evidence="14 15" key="1">
    <citation type="journal article" date="2008" name="Nature">
        <title>The genome of the choanoflagellate Monosiga brevicollis and the origin of metazoans.</title>
        <authorList>
            <consortium name="JGI Sequencing"/>
            <person name="King N."/>
            <person name="Westbrook M.J."/>
            <person name="Young S.L."/>
            <person name="Kuo A."/>
            <person name="Abedin M."/>
            <person name="Chapman J."/>
            <person name="Fairclough S."/>
            <person name="Hellsten U."/>
            <person name="Isogai Y."/>
            <person name="Letunic I."/>
            <person name="Marr M."/>
            <person name="Pincus D."/>
            <person name="Putnam N."/>
            <person name="Rokas A."/>
            <person name="Wright K.J."/>
            <person name="Zuzow R."/>
            <person name="Dirks W."/>
            <person name="Good M."/>
            <person name="Goodstein D."/>
            <person name="Lemons D."/>
            <person name="Li W."/>
            <person name="Lyons J.B."/>
            <person name="Morris A."/>
            <person name="Nichols S."/>
            <person name="Richter D.J."/>
            <person name="Salamov A."/>
            <person name="Bork P."/>
            <person name="Lim W.A."/>
            <person name="Manning G."/>
            <person name="Miller W.T."/>
            <person name="McGinnis W."/>
            <person name="Shapiro H."/>
            <person name="Tjian R."/>
            <person name="Grigoriev I.V."/>
            <person name="Rokhsar D."/>
        </authorList>
    </citation>
    <scope>NUCLEOTIDE SEQUENCE [LARGE SCALE GENOMIC DNA]</scope>
    <source>
        <strain evidence="15">MX1 / ATCC 50154</strain>
    </source>
</reference>
<evidence type="ECO:0000313" key="14">
    <source>
        <dbReference type="EMBL" id="EDQ89105.1"/>
    </source>
</evidence>
<dbReference type="GO" id="GO:0005737">
    <property type="term" value="C:cytoplasm"/>
    <property type="evidence" value="ECO:0000318"/>
    <property type="project" value="GO_Central"/>
</dbReference>
<dbReference type="InterPro" id="IPR000719">
    <property type="entry name" value="Prot_kinase_dom"/>
</dbReference>
<dbReference type="PANTHER" id="PTHR24058">
    <property type="entry name" value="DUAL SPECIFICITY PROTEIN KINASE"/>
    <property type="match status" value="1"/>
</dbReference>
<dbReference type="Gene3D" id="3.30.200.20">
    <property type="entry name" value="Phosphorylase Kinase, domain 1"/>
    <property type="match status" value="1"/>
</dbReference>
<keyword evidence="5 11" id="KW-0547">Nucleotide-binding</keyword>
<evidence type="ECO:0000256" key="9">
    <source>
        <dbReference type="ARBA" id="ARBA00049308"/>
    </source>
</evidence>
<feature type="binding site" evidence="11">
    <location>
        <position position="141"/>
    </location>
    <ligand>
        <name>ATP</name>
        <dbReference type="ChEBI" id="CHEBI:30616"/>
    </ligand>
</feature>
<dbReference type="FunCoup" id="A9V069">
    <property type="interactions" value="684"/>
</dbReference>
<dbReference type="EC" id="2.7.12.1" evidence="2"/>
<comment type="catalytic activity">
    <reaction evidence="10">
        <text>L-tyrosyl-[protein] + ATP = O-phospho-L-tyrosyl-[protein] + ADP + H(+)</text>
        <dbReference type="Rhea" id="RHEA:10596"/>
        <dbReference type="Rhea" id="RHEA-COMP:10136"/>
        <dbReference type="Rhea" id="RHEA-COMP:20101"/>
        <dbReference type="ChEBI" id="CHEBI:15378"/>
        <dbReference type="ChEBI" id="CHEBI:30616"/>
        <dbReference type="ChEBI" id="CHEBI:46858"/>
        <dbReference type="ChEBI" id="CHEBI:61978"/>
        <dbReference type="ChEBI" id="CHEBI:456216"/>
        <dbReference type="EC" id="2.7.12.1"/>
    </reaction>
</comment>
<dbReference type="PANTHER" id="PTHR24058:SF22">
    <property type="entry name" value="DUAL SPECIFICITY TYROSINE-PHOSPHORYLATION-REGULATED KINASE 4"/>
    <property type="match status" value="1"/>
</dbReference>
<dbReference type="PROSITE" id="PS00108">
    <property type="entry name" value="PROTEIN_KINASE_ST"/>
    <property type="match status" value="1"/>
</dbReference>
<dbReference type="RefSeq" id="XP_001746210.1">
    <property type="nucleotide sequence ID" value="XM_001746158.1"/>
</dbReference>
<evidence type="ECO:0000256" key="1">
    <source>
        <dbReference type="ARBA" id="ARBA00008867"/>
    </source>
</evidence>
<keyword evidence="4" id="KW-0808">Transferase</keyword>
<keyword evidence="15" id="KW-1185">Reference proteome</keyword>
<dbReference type="OMA" id="RYQYEIV"/>
<dbReference type="InParanoid" id="A9V069"/>
<evidence type="ECO:0000256" key="8">
    <source>
        <dbReference type="ARBA" id="ARBA00049003"/>
    </source>
</evidence>
<comment type="similarity">
    <text evidence="1">Belongs to the protein kinase superfamily. CMGC Ser/Thr protein kinase family. MNB/DYRK subfamily.</text>
</comment>
<sequence length="449" mass="50871">MSAAMEVTQPKLSAASRSLKSASSVSGANHASAARASVKNEFPLTPSKALERYGRYLTAFEEQEIQAYQQIWYVGQLARKINASEGKGPNCGYDDDKGRYKCIKHDHIAYRYEILKGLGKGSFGDVVKAYDHKTKQHRAVKIIRNERRFHRQAQVEVKVLELLKRNDRRHNHNLIHINDWFLFRNHLCISFDMLHQDLYTALKKDGFRGFTLPQVKKFAGSLLNCLRLLRRQRVIHCDLKPENILLTTSESDDIKVIDFGSACLDHQKVHTYIQSRFYRAPEVILGLGYSMAIDMWSLGCILVELYTGHPIFPGRDEKEQLMYQIEVLGMPPGPILEAAKRTAIFFDSNGDLRVTTDRKGRTHTPSSKTLQEAVGVNDELFIDFLHGCFEWDPSDRMTPKEATKHPWITGIVESDEPLEPNLEAALGAMTVTAAAPMPSVVKLSTDMQP</sequence>
<dbReference type="KEGG" id="mbr:MONBRDRAFT_32541"/>
<dbReference type="Gene3D" id="3.30.10.30">
    <property type="entry name" value="DYRK"/>
    <property type="match status" value="1"/>
</dbReference>
<dbReference type="Pfam" id="PF00069">
    <property type="entry name" value="Pkinase"/>
    <property type="match status" value="1"/>
</dbReference>
<dbReference type="AlphaFoldDB" id="A9V069"/>
<evidence type="ECO:0000256" key="3">
    <source>
        <dbReference type="ARBA" id="ARBA00022527"/>
    </source>
</evidence>
<dbReference type="InterPro" id="IPR042521">
    <property type="entry name" value="DYRK"/>
</dbReference>
<evidence type="ECO:0000256" key="4">
    <source>
        <dbReference type="ARBA" id="ARBA00022679"/>
    </source>
</evidence>
<dbReference type="GO" id="GO:0004712">
    <property type="term" value="F:protein serine/threonine/tyrosine kinase activity"/>
    <property type="evidence" value="ECO:0007669"/>
    <property type="project" value="UniProtKB-EC"/>
</dbReference>
<feature type="domain" description="Protein kinase" evidence="13">
    <location>
        <begin position="112"/>
        <end position="408"/>
    </location>
</feature>
<dbReference type="PROSITE" id="PS00107">
    <property type="entry name" value="PROTEIN_KINASE_ATP"/>
    <property type="match status" value="1"/>
</dbReference>
<comment type="catalytic activity">
    <reaction evidence="8">
        <text>L-seryl-[protein] + ATP = O-phospho-L-seryl-[protein] + ADP + H(+)</text>
        <dbReference type="Rhea" id="RHEA:17989"/>
        <dbReference type="Rhea" id="RHEA-COMP:9863"/>
        <dbReference type="Rhea" id="RHEA-COMP:11604"/>
        <dbReference type="ChEBI" id="CHEBI:15378"/>
        <dbReference type="ChEBI" id="CHEBI:29999"/>
        <dbReference type="ChEBI" id="CHEBI:30616"/>
        <dbReference type="ChEBI" id="CHEBI:83421"/>
        <dbReference type="ChEBI" id="CHEBI:456216"/>
        <dbReference type="EC" id="2.7.12.1"/>
    </reaction>
</comment>
<comment type="catalytic activity">
    <reaction evidence="9">
        <text>L-threonyl-[protein] + ATP = O-phospho-L-threonyl-[protein] + ADP + H(+)</text>
        <dbReference type="Rhea" id="RHEA:46608"/>
        <dbReference type="Rhea" id="RHEA-COMP:11060"/>
        <dbReference type="Rhea" id="RHEA-COMP:11605"/>
        <dbReference type="ChEBI" id="CHEBI:15378"/>
        <dbReference type="ChEBI" id="CHEBI:30013"/>
        <dbReference type="ChEBI" id="CHEBI:30616"/>
        <dbReference type="ChEBI" id="CHEBI:61977"/>
        <dbReference type="ChEBI" id="CHEBI:456216"/>
        <dbReference type="EC" id="2.7.12.1"/>
    </reaction>
</comment>
<dbReference type="SMART" id="SM00220">
    <property type="entry name" value="S_TKc"/>
    <property type="match status" value="1"/>
</dbReference>